<dbReference type="InterPro" id="IPR009613">
    <property type="entry name" value="LMF"/>
</dbReference>
<dbReference type="Pfam" id="PF06762">
    <property type="entry name" value="LMF1"/>
    <property type="match status" value="1"/>
</dbReference>
<feature type="transmembrane region" description="Helical" evidence="8">
    <location>
        <begin position="155"/>
        <end position="176"/>
    </location>
</feature>
<organism evidence="11 12">
    <name type="scientific">Mytilus coruscus</name>
    <name type="common">Sea mussel</name>
    <dbReference type="NCBI Taxonomy" id="42192"/>
    <lineage>
        <taxon>Eukaryota</taxon>
        <taxon>Metazoa</taxon>
        <taxon>Spiralia</taxon>
        <taxon>Lophotrochozoa</taxon>
        <taxon>Mollusca</taxon>
        <taxon>Bivalvia</taxon>
        <taxon>Autobranchia</taxon>
        <taxon>Pteriomorphia</taxon>
        <taxon>Mytilida</taxon>
        <taxon>Mytiloidea</taxon>
        <taxon>Mytilidae</taxon>
        <taxon>Mytilinae</taxon>
        <taxon>Mytilus</taxon>
    </lineage>
</organism>
<dbReference type="AlphaFoldDB" id="A0A6J8BE38"/>
<dbReference type="InterPro" id="IPR057433">
    <property type="entry name" value="LMF1/2_C"/>
</dbReference>
<evidence type="ECO:0000256" key="1">
    <source>
        <dbReference type="ARBA" id="ARBA00004477"/>
    </source>
</evidence>
<reference evidence="11 12" key="1">
    <citation type="submission" date="2020-06" db="EMBL/GenBank/DDBJ databases">
        <authorList>
            <person name="Li R."/>
            <person name="Bekaert M."/>
        </authorList>
    </citation>
    <scope>NUCLEOTIDE SEQUENCE [LARGE SCALE GENOMIC DNA]</scope>
    <source>
        <strain evidence="12">wild</strain>
    </source>
</reference>
<gene>
    <name evidence="11" type="ORF">MCOR_16879</name>
</gene>
<evidence type="ECO:0000256" key="4">
    <source>
        <dbReference type="ARBA" id="ARBA00022824"/>
    </source>
</evidence>
<keyword evidence="5 8" id="KW-1133">Transmembrane helix</keyword>
<dbReference type="PANTHER" id="PTHR14463">
    <property type="entry name" value="LIPASE MATURATION FACTOR"/>
    <property type="match status" value="1"/>
</dbReference>
<dbReference type="GO" id="GO:0005789">
    <property type="term" value="C:endoplasmic reticulum membrane"/>
    <property type="evidence" value="ECO:0007669"/>
    <property type="project" value="UniProtKB-SubCell"/>
</dbReference>
<evidence type="ECO:0000256" key="8">
    <source>
        <dbReference type="RuleBase" id="RU361229"/>
    </source>
</evidence>
<comment type="caution">
    <text evidence="8">Lacks conserved residue(s) required for the propagation of feature annotation.</text>
</comment>
<comment type="similarity">
    <text evidence="2 8">Belongs to the lipase maturation factor family.</text>
</comment>
<keyword evidence="3 8" id="KW-0812">Transmembrane</keyword>
<feature type="transmembrane region" description="Helical" evidence="8">
    <location>
        <begin position="20"/>
        <end position="46"/>
    </location>
</feature>
<keyword evidence="12" id="KW-1185">Reference proteome</keyword>
<dbReference type="Pfam" id="PF25179">
    <property type="entry name" value="LMF1_C"/>
    <property type="match status" value="1"/>
</dbReference>
<evidence type="ECO:0000256" key="5">
    <source>
        <dbReference type="ARBA" id="ARBA00022989"/>
    </source>
</evidence>
<dbReference type="Proteomes" id="UP000507470">
    <property type="component" value="Unassembled WGS sequence"/>
</dbReference>
<evidence type="ECO:0000313" key="11">
    <source>
        <dbReference type="EMBL" id="CAC5380959.1"/>
    </source>
</evidence>
<dbReference type="InterPro" id="IPR057434">
    <property type="entry name" value="LMF1/2_N"/>
</dbReference>
<dbReference type="PANTHER" id="PTHR14463:SF5">
    <property type="entry name" value="LIPASE MATURATION FACTOR 2"/>
    <property type="match status" value="1"/>
</dbReference>
<dbReference type="EMBL" id="CACVKT020002956">
    <property type="protein sequence ID" value="CAC5380959.1"/>
    <property type="molecule type" value="Genomic_DNA"/>
</dbReference>
<feature type="domain" description="Lipase maturation factor 1/2 N-terminal" evidence="9">
    <location>
        <begin position="20"/>
        <end position="54"/>
    </location>
</feature>
<feature type="transmembrane region" description="Helical" evidence="8">
    <location>
        <begin position="118"/>
        <end position="143"/>
    </location>
</feature>
<dbReference type="OrthoDB" id="434126at2759"/>
<proteinExistence type="inferred from homology"/>
<evidence type="ECO:0000259" key="10">
    <source>
        <dbReference type="Pfam" id="PF25179"/>
    </source>
</evidence>
<evidence type="ECO:0000259" key="9">
    <source>
        <dbReference type="Pfam" id="PF06762"/>
    </source>
</evidence>
<evidence type="ECO:0000256" key="7">
    <source>
        <dbReference type="ARBA" id="ARBA00023180"/>
    </source>
</evidence>
<keyword evidence="7" id="KW-0325">Glycoprotein</keyword>
<evidence type="ECO:0000256" key="2">
    <source>
        <dbReference type="ARBA" id="ARBA00005512"/>
    </source>
</evidence>
<evidence type="ECO:0000256" key="3">
    <source>
        <dbReference type="ARBA" id="ARBA00022692"/>
    </source>
</evidence>
<dbReference type="GO" id="GO:0051604">
    <property type="term" value="P:protein maturation"/>
    <property type="evidence" value="ECO:0007669"/>
    <property type="project" value="InterPro"/>
</dbReference>
<comment type="subcellular location">
    <subcellularLocation>
        <location evidence="1 8">Endoplasmic reticulum membrane</location>
        <topology evidence="1 8">Multi-pass membrane protein</topology>
    </subcellularLocation>
</comment>
<sequence length="366" mass="42114">MQIDDISNTMHLLVHENGRALLLLQILIIVTGNYNFFNLLTIVLCIPLLDDQAFGKKGRKRTRSTGLLSNIFEIVTICYIGYKTWKLFSLQVVTSPNFSIKSEIAFSSKEFDHWLEQIVPWTIIIGCVSLGYEVLLSVLRCFISDSSVVWKVWSAVLCLVFGVVAVAMLCISLVPFTNELDWKSNQKIPPAVRNVNEKLDPFQITSSYGLFRTMTGVGGRPEVIVEGSNSMQKGWKEYEFLYKPGNLSRKLPIVAPHQPRLDWQMWFAALGNYQHNPWFVTMVYRLLTGQEEVLELIANNPFPDAPPKYIRAKLYHYYYTSSSQTRSPKNWWTRKEKSEYLPILSKDTSSLLDIIKHYKMVSNYAE</sequence>
<feature type="transmembrane region" description="Helical" evidence="8">
    <location>
        <begin position="67"/>
        <end position="85"/>
    </location>
</feature>
<evidence type="ECO:0000256" key="6">
    <source>
        <dbReference type="ARBA" id="ARBA00023136"/>
    </source>
</evidence>
<protein>
    <recommendedName>
        <fullName evidence="8">Lipase maturation factor</fullName>
    </recommendedName>
</protein>
<feature type="domain" description="Lipase maturation factor 1/2 C-terminal" evidence="10">
    <location>
        <begin position="204"/>
        <end position="342"/>
    </location>
</feature>
<comment type="function">
    <text evidence="8">Involved in the maturation of specific proteins in the endoplasmic reticulum.</text>
</comment>
<name>A0A6J8BE38_MYTCO</name>
<evidence type="ECO:0000313" key="12">
    <source>
        <dbReference type="Proteomes" id="UP000507470"/>
    </source>
</evidence>
<accession>A0A6J8BE38</accession>
<keyword evidence="4 8" id="KW-0256">Endoplasmic reticulum</keyword>
<keyword evidence="6 8" id="KW-0472">Membrane</keyword>